<dbReference type="Pfam" id="PF11617">
    <property type="entry name" value="Cu-binding_MopE"/>
    <property type="match status" value="1"/>
</dbReference>
<dbReference type="Pfam" id="PF18962">
    <property type="entry name" value="Por_Secre_tail"/>
    <property type="match status" value="1"/>
</dbReference>
<keyword evidence="1" id="KW-0732">Signal</keyword>
<proteinExistence type="predicted"/>
<reference evidence="3" key="1">
    <citation type="submission" date="2018-05" db="EMBL/GenBank/DDBJ databases">
        <title>Algibacter marinivivus sp. nov., isolated from sample around a algae.</title>
        <authorList>
            <person name="Zhong X."/>
        </authorList>
    </citation>
    <scope>NUCLEOTIDE SEQUENCE [LARGE SCALE GENOMIC DNA]</scope>
    <source>
        <strain evidence="3">ZY111</strain>
    </source>
</reference>
<dbReference type="RefSeq" id="WP_146191839.1">
    <property type="nucleotide sequence ID" value="NZ_QFRI01000005.1"/>
</dbReference>
<dbReference type="NCBIfam" id="TIGR04183">
    <property type="entry name" value="Por_Secre_tail"/>
    <property type="match status" value="1"/>
</dbReference>
<dbReference type="OrthoDB" id="1652165at2"/>
<feature type="non-terminal residue" evidence="3">
    <location>
        <position position="1"/>
    </location>
</feature>
<name>A0A2U2X0Z0_9FLAO</name>
<protein>
    <recommendedName>
        <fullName evidence="2">Secretion system C-terminal sorting domain-containing protein</fullName>
    </recommendedName>
</protein>
<comment type="caution">
    <text evidence="3">The sequence shown here is derived from an EMBL/GenBank/DDBJ whole genome shotgun (WGS) entry which is preliminary data.</text>
</comment>
<keyword evidence="4" id="KW-1185">Reference proteome</keyword>
<evidence type="ECO:0000259" key="2">
    <source>
        <dbReference type="Pfam" id="PF18962"/>
    </source>
</evidence>
<feature type="domain" description="Secretion system C-terminal sorting" evidence="2">
    <location>
        <begin position="124"/>
        <end position="199"/>
    </location>
</feature>
<dbReference type="EMBL" id="QFRI01000005">
    <property type="protein sequence ID" value="PWH81455.1"/>
    <property type="molecule type" value="Genomic_DNA"/>
</dbReference>
<gene>
    <name evidence="3" type="ORF">DIS18_14325</name>
</gene>
<organism evidence="3 4">
    <name type="scientific">Algibacter marinivivus</name>
    <dbReference type="NCBI Taxonomy" id="2100723"/>
    <lineage>
        <taxon>Bacteria</taxon>
        <taxon>Pseudomonadati</taxon>
        <taxon>Bacteroidota</taxon>
        <taxon>Flavobacteriia</taxon>
        <taxon>Flavobacteriales</taxon>
        <taxon>Flavobacteriaceae</taxon>
        <taxon>Algibacter</taxon>
    </lineage>
</organism>
<dbReference type="InterPro" id="IPR021655">
    <property type="entry name" value="Put_metal-bd"/>
</dbReference>
<evidence type="ECO:0000313" key="3">
    <source>
        <dbReference type="EMBL" id="PWH81455.1"/>
    </source>
</evidence>
<accession>A0A2U2X0Z0</accession>
<sequence>ICSGETYVWAANGASYTTNQSALTITNDGCTADDVLNLTVTPQSTWYLDADNDNYADSTTMSCDSPGVGYTTTVLPVTDCDDSDDTIYPGAPEVINDGIDQDCDGSDQTTLDTEESSFERISVIPNPFKDSITIQLPLSLANSEFNIKVFDLNGRLVIDRKYSSINSKITVEDLDKLEQAPYLFKIINSKSGNATYKRLIKN</sequence>
<dbReference type="AlphaFoldDB" id="A0A2U2X0Z0"/>
<evidence type="ECO:0000256" key="1">
    <source>
        <dbReference type="ARBA" id="ARBA00022729"/>
    </source>
</evidence>
<dbReference type="Proteomes" id="UP000245375">
    <property type="component" value="Unassembled WGS sequence"/>
</dbReference>
<reference evidence="3" key="2">
    <citation type="submission" date="2018-05" db="EMBL/GenBank/DDBJ databases">
        <authorList>
            <person name="Lanie J.A."/>
            <person name="Ng W.-L."/>
            <person name="Kazmierczak K.M."/>
            <person name="Andrzejewski T.M."/>
            <person name="Davidsen T.M."/>
            <person name="Wayne K.J."/>
            <person name="Tettelin H."/>
            <person name="Glass J.I."/>
            <person name="Rusch D."/>
            <person name="Podicherti R."/>
            <person name="Tsui H.-C.T."/>
            <person name="Winkler M.E."/>
        </authorList>
    </citation>
    <scope>NUCLEOTIDE SEQUENCE [LARGE SCALE GENOMIC DNA]</scope>
    <source>
        <strain evidence="3">ZY111</strain>
    </source>
</reference>
<evidence type="ECO:0000313" key="4">
    <source>
        <dbReference type="Proteomes" id="UP000245375"/>
    </source>
</evidence>
<dbReference type="InterPro" id="IPR026444">
    <property type="entry name" value="Secre_tail"/>
</dbReference>